<accession>A0ABD6E973</accession>
<comment type="cofactor">
    <cofactor evidence="1">
        <name>L-ascorbate</name>
        <dbReference type="ChEBI" id="CHEBI:38290"/>
    </cofactor>
</comment>
<evidence type="ECO:0000256" key="6">
    <source>
        <dbReference type="ARBA" id="ARBA00022964"/>
    </source>
</evidence>
<dbReference type="GO" id="GO:0008270">
    <property type="term" value="F:zinc ion binding"/>
    <property type="evidence" value="ECO:0007669"/>
    <property type="project" value="UniProtKB-KW"/>
</dbReference>
<evidence type="ECO:0000256" key="5">
    <source>
        <dbReference type="ARBA" id="ARBA00022896"/>
    </source>
</evidence>
<feature type="domain" description="MYND-type" evidence="13">
    <location>
        <begin position="5"/>
        <end position="47"/>
    </location>
</feature>
<keyword evidence="6" id="KW-0223">Dioxygenase</keyword>
<feature type="compositionally biased region" description="Low complexity" evidence="12">
    <location>
        <begin position="65"/>
        <end position="83"/>
    </location>
</feature>
<dbReference type="InterPro" id="IPR006620">
    <property type="entry name" value="Pro_4_hyd_alph"/>
</dbReference>
<dbReference type="Gene3D" id="6.10.140.2220">
    <property type="match status" value="1"/>
</dbReference>
<evidence type="ECO:0000256" key="1">
    <source>
        <dbReference type="ARBA" id="ARBA00001961"/>
    </source>
</evidence>
<evidence type="ECO:0000256" key="11">
    <source>
        <dbReference type="PROSITE-ProRule" id="PRU00134"/>
    </source>
</evidence>
<comment type="catalytic activity">
    <reaction evidence="10">
        <text>L-prolyl-[hypoxia-inducible factor alpha subunit] + 2-oxoglutarate + O2 = trans-4-hydroxy-L-prolyl-[hypoxia-inducible factor alpha subunit] + succinate + CO2</text>
        <dbReference type="Rhea" id="RHEA:48400"/>
        <dbReference type="Rhea" id="RHEA-COMP:12093"/>
        <dbReference type="Rhea" id="RHEA-COMP:12094"/>
        <dbReference type="ChEBI" id="CHEBI:15379"/>
        <dbReference type="ChEBI" id="CHEBI:16526"/>
        <dbReference type="ChEBI" id="CHEBI:16810"/>
        <dbReference type="ChEBI" id="CHEBI:30031"/>
        <dbReference type="ChEBI" id="CHEBI:50342"/>
        <dbReference type="ChEBI" id="CHEBI:61965"/>
        <dbReference type="EC" id="1.14.11.29"/>
    </reaction>
</comment>
<gene>
    <name evidence="15" type="ORF">AB6A40_002576</name>
</gene>
<comment type="caution">
    <text evidence="15">The sequence shown here is derived from an EMBL/GenBank/DDBJ whole genome shotgun (WGS) entry which is preliminary data.</text>
</comment>
<dbReference type="PANTHER" id="PTHR12907">
    <property type="entry name" value="EGL NINE HOMOLOG-RELATED"/>
    <property type="match status" value="1"/>
</dbReference>
<keyword evidence="3 11" id="KW-0863">Zinc-finger</keyword>
<evidence type="ECO:0000256" key="2">
    <source>
        <dbReference type="ARBA" id="ARBA00022723"/>
    </source>
</evidence>
<reference evidence="15 16" key="1">
    <citation type="submission" date="2024-08" db="EMBL/GenBank/DDBJ databases">
        <title>Gnathostoma spinigerum genome.</title>
        <authorList>
            <person name="Gonzalez-Bertolin B."/>
            <person name="Monzon S."/>
            <person name="Zaballos A."/>
            <person name="Jimenez P."/>
            <person name="Dekumyoy P."/>
            <person name="Varona S."/>
            <person name="Cuesta I."/>
            <person name="Sumanam S."/>
            <person name="Adisakwattana P."/>
            <person name="Gasser R.B."/>
            <person name="Hernandez-Gonzalez A."/>
            <person name="Young N.D."/>
            <person name="Perteguer M.J."/>
        </authorList>
    </citation>
    <scope>NUCLEOTIDE SEQUENCE [LARGE SCALE GENOMIC DNA]</scope>
    <source>
        <strain evidence="15">AL3</strain>
        <tissue evidence="15">Liver</tissue>
    </source>
</reference>
<dbReference type="InterPro" id="IPR044862">
    <property type="entry name" value="Pro_4_hyd_alph_FE2OG_OXY"/>
</dbReference>
<dbReference type="SMART" id="SM00702">
    <property type="entry name" value="P4Hc"/>
    <property type="match status" value="1"/>
</dbReference>
<dbReference type="InterPro" id="IPR002893">
    <property type="entry name" value="Znf_MYND"/>
</dbReference>
<dbReference type="Pfam" id="PF13640">
    <property type="entry name" value="2OG-FeII_Oxy_3"/>
    <property type="match status" value="1"/>
</dbReference>
<organism evidence="15 16">
    <name type="scientific">Gnathostoma spinigerum</name>
    <dbReference type="NCBI Taxonomy" id="75299"/>
    <lineage>
        <taxon>Eukaryota</taxon>
        <taxon>Metazoa</taxon>
        <taxon>Ecdysozoa</taxon>
        <taxon>Nematoda</taxon>
        <taxon>Chromadorea</taxon>
        <taxon>Rhabditida</taxon>
        <taxon>Spirurina</taxon>
        <taxon>Gnathostomatomorpha</taxon>
        <taxon>Gnathostomatoidea</taxon>
        <taxon>Gnathostomatidae</taxon>
        <taxon>Gnathostoma</taxon>
    </lineage>
</organism>
<name>A0ABD6E973_9BILA</name>
<keyword evidence="7" id="KW-0560">Oxidoreductase</keyword>
<evidence type="ECO:0000256" key="4">
    <source>
        <dbReference type="ARBA" id="ARBA00022833"/>
    </source>
</evidence>
<dbReference type="EMBL" id="JBGFUD010001169">
    <property type="protein sequence ID" value="MFH4975867.1"/>
    <property type="molecule type" value="Genomic_DNA"/>
</dbReference>
<dbReference type="Proteomes" id="UP001608902">
    <property type="component" value="Unassembled WGS sequence"/>
</dbReference>
<evidence type="ECO:0000256" key="7">
    <source>
        <dbReference type="ARBA" id="ARBA00023002"/>
    </source>
</evidence>
<dbReference type="SUPFAM" id="SSF144232">
    <property type="entry name" value="HIT/MYND zinc finger-like"/>
    <property type="match status" value="1"/>
</dbReference>
<evidence type="ECO:0000256" key="3">
    <source>
        <dbReference type="ARBA" id="ARBA00022771"/>
    </source>
</evidence>
<feature type="domain" description="Fe2OG dioxygenase" evidence="14">
    <location>
        <begin position="302"/>
        <end position="403"/>
    </location>
</feature>
<dbReference type="PANTHER" id="PTHR12907:SF26">
    <property type="entry name" value="HIF PROLYL HYDROXYLASE, ISOFORM C"/>
    <property type="match status" value="1"/>
</dbReference>
<dbReference type="GO" id="GO:0160082">
    <property type="term" value="F:hypoxia-inducible factor-proline dioxygenase activity"/>
    <property type="evidence" value="ECO:0007669"/>
    <property type="project" value="UniProtKB-EC"/>
</dbReference>
<dbReference type="InterPro" id="IPR005123">
    <property type="entry name" value="Oxoglu/Fe-dep_dioxygenase_dom"/>
</dbReference>
<dbReference type="GO" id="GO:0031418">
    <property type="term" value="F:L-ascorbic acid binding"/>
    <property type="evidence" value="ECO:0007669"/>
    <property type="project" value="UniProtKB-KW"/>
</dbReference>
<feature type="region of interest" description="Disordered" evidence="12">
    <location>
        <begin position="58"/>
        <end position="83"/>
    </location>
</feature>
<dbReference type="Pfam" id="PF01753">
    <property type="entry name" value="zf-MYND"/>
    <property type="match status" value="1"/>
</dbReference>
<evidence type="ECO:0000259" key="14">
    <source>
        <dbReference type="PROSITE" id="PS51471"/>
    </source>
</evidence>
<keyword evidence="4" id="KW-0862">Zinc</keyword>
<evidence type="ECO:0000256" key="8">
    <source>
        <dbReference type="ARBA" id="ARBA00023004"/>
    </source>
</evidence>
<keyword evidence="2" id="KW-0479">Metal-binding</keyword>
<keyword evidence="16" id="KW-1185">Reference proteome</keyword>
<evidence type="ECO:0000259" key="13">
    <source>
        <dbReference type="PROSITE" id="PS50865"/>
    </source>
</evidence>
<dbReference type="AlphaFoldDB" id="A0ABD6E973"/>
<evidence type="ECO:0000256" key="10">
    <source>
        <dbReference type="ARBA" id="ARBA00049134"/>
    </source>
</evidence>
<dbReference type="Gene3D" id="2.60.120.620">
    <property type="entry name" value="q2cbj1_9rhob like domain"/>
    <property type="match status" value="1"/>
</dbReference>
<evidence type="ECO:0000313" key="16">
    <source>
        <dbReference type="Proteomes" id="UP001608902"/>
    </source>
</evidence>
<dbReference type="PROSITE" id="PS01360">
    <property type="entry name" value="ZF_MYND_1"/>
    <property type="match status" value="1"/>
</dbReference>
<keyword evidence="8" id="KW-0408">Iron</keyword>
<evidence type="ECO:0000256" key="12">
    <source>
        <dbReference type="SAM" id="MobiDB-lite"/>
    </source>
</evidence>
<evidence type="ECO:0000313" key="15">
    <source>
        <dbReference type="EMBL" id="MFH4975867.1"/>
    </source>
</evidence>
<protein>
    <recommendedName>
        <fullName evidence="9">hypoxia-inducible factor-proline dioxygenase</fullName>
        <ecNumber evidence="9">1.14.11.29</ecNumber>
    </recommendedName>
</protein>
<dbReference type="PROSITE" id="PS50865">
    <property type="entry name" value="ZF_MYND_2"/>
    <property type="match status" value="1"/>
</dbReference>
<evidence type="ECO:0000256" key="9">
    <source>
        <dbReference type="ARBA" id="ARBA00039004"/>
    </source>
</evidence>
<proteinExistence type="predicted"/>
<dbReference type="EC" id="1.14.11.29" evidence="9"/>
<keyword evidence="5" id="KW-0847">Vitamin C</keyword>
<sequence>MKNGCSYCGVLKALDGGPLSRCPHCGMAAYCGDEHQKYDWKRHKMRCKAVQSRLTAKDASSDAVGSSVGRLSGSTSTGGPSTSSATVITICTTSTEPTIPVAVASVSHATLSTTLSDSSAPFEATERVTELPNESRSLQNFALVHQKNCRKRVQPTDEVSQIKDHSKNFLFTTTLQDHLRILTASGLALSHHQAVVLRLKTIAEHVIRSLNEYGWSIVDNFLGSVHCSRILSEFEELYSRGLFSAGLLMDEKHGWTSPVIRSDQVYWFGGSKERSQDAVTTRWLISMINAVIMHFNGRIPYNIGRCSKAMISVYPGNATRYVKHVDNPRKDGRCVTVTYFCNKAWKQNEYGGALRLFPHTSLVPVDVDPKADRLVFLWSDWRVPHEVLPCFRKRYSLTIWYFDQSEDSDLSRRMRQENDEQCLSCCSVISSTSRNDQYPSSLPSGISKLADDAISSQRIKSEFGCDESGEDSGFVELQLSESLKSHRSCVGVLNAVTNGPPFMDHRY</sequence>
<dbReference type="InterPro" id="IPR051559">
    <property type="entry name" value="HIF_prolyl_hydroxylases"/>
</dbReference>
<dbReference type="PROSITE" id="PS51471">
    <property type="entry name" value="FE2OG_OXY"/>
    <property type="match status" value="1"/>
</dbReference>